<keyword evidence="4" id="KW-1185">Reference proteome</keyword>
<dbReference type="Pfam" id="PF24803">
    <property type="entry name" value="DUF7704"/>
    <property type="match status" value="1"/>
</dbReference>
<keyword evidence="1" id="KW-0472">Membrane</keyword>
<sequence>MMSPPSAIPDVYYAIFGVYEPFLTVLGFIGALFDPKTTHDSQAPWPQGIAPSDPLPRATLVTIIQLGHVCGLVGVVNAFLLTAARRHLATQVILQEKIVRALLTPLLIGDFLHLYVTLWALGDQKWDFRKYVGIWELAGMSIAAMAG</sequence>
<evidence type="ECO:0000313" key="3">
    <source>
        <dbReference type="EMBL" id="KAL0949494.1"/>
    </source>
</evidence>
<protein>
    <recommendedName>
        <fullName evidence="2">DUF7704 domain-containing protein</fullName>
    </recommendedName>
</protein>
<reference evidence="4" key="1">
    <citation type="submission" date="2024-06" db="EMBL/GenBank/DDBJ databases">
        <title>Multi-omics analyses provide insights into the biosynthesis of the anticancer antibiotic pleurotin in Hohenbuehelia grisea.</title>
        <authorList>
            <person name="Weaver J.A."/>
            <person name="Alberti F."/>
        </authorList>
    </citation>
    <scope>NUCLEOTIDE SEQUENCE [LARGE SCALE GENOMIC DNA]</scope>
    <source>
        <strain evidence="4">T-177</strain>
    </source>
</reference>
<organism evidence="3 4">
    <name type="scientific">Hohenbuehelia grisea</name>
    <dbReference type="NCBI Taxonomy" id="104357"/>
    <lineage>
        <taxon>Eukaryota</taxon>
        <taxon>Fungi</taxon>
        <taxon>Dikarya</taxon>
        <taxon>Basidiomycota</taxon>
        <taxon>Agaricomycotina</taxon>
        <taxon>Agaricomycetes</taxon>
        <taxon>Agaricomycetidae</taxon>
        <taxon>Agaricales</taxon>
        <taxon>Pleurotineae</taxon>
        <taxon>Pleurotaceae</taxon>
        <taxon>Hohenbuehelia</taxon>
    </lineage>
</organism>
<feature type="transmembrane region" description="Helical" evidence="1">
    <location>
        <begin position="12"/>
        <end position="33"/>
    </location>
</feature>
<keyword evidence="1" id="KW-1133">Transmembrane helix</keyword>
<proteinExistence type="predicted"/>
<evidence type="ECO:0000259" key="2">
    <source>
        <dbReference type="Pfam" id="PF24803"/>
    </source>
</evidence>
<feature type="transmembrane region" description="Helical" evidence="1">
    <location>
        <begin position="102"/>
        <end position="122"/>
    </location>
</feature>
<dbReference type="PANTHER" id="PTHR37019:SF2">
    <property type="entry name" value="EXPERA DOMAIN-CONTAINING PROTEIN"/>
    <property type="match status" value="1"/>
</dbReference>
<evidence type="ECO:0000256" key="1">
    <source>
        <dbReference type="SAM" id="Phobius"/>
    </source>
</evidence>
<comment type="caution">
    <text evidence="3">The sequence shown here is derived from an EMBL/GenBank/DDBJ whole genome shotgun (WGS) entry which is preliminary data.</text>
</comment>
<dbReference type="InterPro" id="IPR056121">
    <property type="entry name" value="DUF7704"/>
</dbReference>
<keyword evidence="1" id="KW-0812">Transmembrane</keyword>
<dbReference type="PANTHER" id="PTHR37019">
    <property type="entry name" value="CHROMOSOME 1, WHOLE GENOME SHOTGUN SEQUENCE"/>
    <property type="match status" value="1"/>
</dbReference>
<accession>A0ABR3J1M7</accession>
<gene>
    <name evidence="3" type="ORF">HGRIS_009548</name>
</gene>
<name>A0ABR3J1M7_9AGAR</name>
<dbReference type="EMBL" id="JASNQZ010000012">
    <property type="protein sequence ID" value="KAL0949494.1"/>
    <property type="molecule type" value="Genomic_DNA"/>
</dbReference>
<feature type="transmembrane region" description="Helical" evidence="1">
    <location>
        <begin position="60"/>
        <end position="81"/>
    </location>
</feature>
<feature type="domain" description="DUF7704" evidence="2">
    <location>
        <begin position="6"/>
        <end position="131"/>
    </location>
</feature>
<evidence type="ECO:0000313" key="4">
    <source>
        <dbReference type="Proteomes" id="UP001556367"/>
    </source>
</evidence>
<dbReference type="Proteomes" id="UP001556367">
    <property type="component" value="Unassembled WGS sequence"/>
</dbReference>